<dbReference type="SUPFAM" id="SSF55136">
    <property type="entry name" value="Probable bacterial effector-binding domain"/>
    <property type="match status" value="1"/>
</dbReference>
<dbReference type="SMART" id="SM00871">
    <property type="entry name" value="AraC_E_bind"/>
    <property type="match status" value="1"/>
</dbReference>
<dbReference type="OrthoDB" id="9801123at2"/>
<dbReference type="Proteomes" id="UP000290649">
    <property type="component" value="Unassembled WGS sequence"/>
</dbReference>
<comment type="caution">
    <text evidence="5">The sequence shown here is derived from an EMBL/GenBank/DDBJ whole genome shotgun (WGS) entry which is preliminary data.</text>
</comment>
<dbReference type="SMART" id="SM00342">
    <property type="entry name" value="HTH_ARAC"/>
    <property type="match status" value="1"/>
</dbReference>
<dbReference type="InterPro" id="IPR018060">
    <property type="entry name" value="HTH_AraC"/>
</dbReference>
<keyword evidence="3" id="KW-0804">Transcription</keyword>
<dbReference type="PANTHER" id="PTHR47504:SF5">
    <property type="entry name" value="RIGHT ORIGIN-BINDING PROTEIN"/>
    <property type="match status" value="1"/>
</dbReference>
<proteinExistence type="predicted"/>
<dbReference type="InterPro" id="IPR010499">
    <property type="entry name" value="AraC_E-bd"/>
</dbReference>
<dbReference type="GO" id="GO:0043565">
    <property type="term" value="F:sequence-specific DNA binding"/>
    <property type="evidence" value="ECO:0007669"/>
    <property type="project" value="InterPro"/>
</dbReference>
<dbReference type="RefSeq" id="WP_129076604.1">
    <property type="nucleotide sequence ID" value="NZ_QOUX01000001.1"/>
</dbReference>
<protein>
    <submittedName>
        <fullName evidence="5">AraC family transcriptional regulator</fullName>
    </submittedName>
</protein>
<keyword evidence="6" id="KW-1185">Reference proteome</keyword>
<dbReference type="InterPro" id="IPR029442">
    <property type="entry name" value="GyrI-like"/>
</dbReference>
<reference evidence="5 6" key="1">
    <citation type="journal article" date="2019" name="Int. J. Syst. Evol. Microbiol.">
        <title>Anaerobacillus alkaliphilus sp. nov., a novel alkaliphilic and moderately halophilic bacterium.</title>
        <authorList>
            <person name="Borsodi A.K."/>
            <person name="Aszalos J.M."/>
            <person name="Bihari P."/>
            <person name="Nagy I."/>
            <person name="Schumann P."/>
            <person name="Sproer C."/>
            <person name="Kovacs A.L."/>
            <person name="Boka K."/>
            <person name="Dobosy P."/>
            <person name="Ovari M."/>
            <person name="Szili-Kovacs T."/>
            <person name="Toth E."/>
        </authorList>
    </citation>
    <scope>NUCLEOTIDE SEQUENCE [LARGE SCALE GENOMIC DNA]</scope>
    <source>
        <strain evidence="5 6">B16-10</strain>
    </source>
</reference>
<evidence type="ECO:0000259" key="4">
    <source>
        <dbReference type="PROSITE" id="PS01124"/>
    </source>
</evidence>
<organism evidence="5 6">
    <name type="scientific">Anaerobacillus alkaliphilus</name>
    <dbReference type="NCBI Taxonomy" id="1548597"/>
    <lineage>
        <taxon>Bacteria</taxon>
        <taxon>Bacillati</taxon>
        <taxon>Bacillota</taxon>
        <taxon>Bacilli</taxon>
        <taxon>Bacillales</taxon>
        <taxon>Bacillaceae</taxon>
        <taxon>Anaerobacillus</taxon>
    </lineage>
</organism>
<dbReference type="PROSITE" id="PS01124">
    <property type="entry name" value="HTH_ARAC_FAMILY_2"/>
    <property type="match status" value="1"/>
</dbReference>
<evidence type="ECO:0000313" key="5">
    <source>
        <dbReference type="EMBL" id="RXJ04254.1"/>
    </source>
</evidence>
<dbReference type="Gene3D" id="1.10.10.60">
    <property type="entry name" value="Homeodomain-like"/>
    <property type="match status" value="2"/>
</dbReference>
<accession>A0A4Q0VX70</accession>
<dbReference type="GO" id="GO:0003700">
    <property type="term" value="F:DNA-binding transcription factor activity"/>
    <property type="evidence" value="ECO:0007669"/>
    <property type="project" value="InterPro"/>
</dbReference>
<dbReference type="PROSITE" id="PS00041">
    <property type="entry name" value="HTH_ARAC_FAMILY_1"/>
    <property type="match status" value="1"/>
</dbReference>
<dbReference type="PANTHER" id="PTHR47504">
    <property type="entry name" value="RIGHT ORIGIN-BINDING PROTEIN"/>
    <property type="match status" value="1"/>
</dbReference>
<dbReference type="InterPro" id="IPR009057">
    <property type="entry name" value="Homeodomain-like_sf"/>
</dbReference>
<keyword evidence="1" id="KW-0805">Transcription regulation</keyword>
<dbReference type="SUPFAM" id="SSF46689">
    <property type="entry name" value="Homeodomain-like"/>
    <property type="match status" value="2"/>
</dbReference>
<dbReference type="InterPro" id="IPR050959">
    <property type="entry name" value="MarA-like"/>
</dbReference>
<evidence type="ECO:0000256" key="2">
    <source>
        <dbReference type="ARBA" id="ARBA00023125"/>
    </source>
</evidence>
<keyword evidence="2" id="KW-0238">DNA-binding</keyword>
<feature type="domain" description="HTH araC/xylS-type" evidence="4">
    <location>
        <begin position="8"/>
        <end position="106"/>
    </location>
</feature>
<dbReference type="AlphaFoldDB" id="A0A4Q0VX70"/>
<name>A0A4Q0VX70_9BACI</name>
<evidence type="ECO:0000256" key="3">
    <source>
        <dbReference type="ARBA" id="ARBA00023163"/>
    </source>
</evidence>
<dbReference type="Pfam" id="PF06445">
    <property type="entry name" value="GyrI-like"/>
    <property type="match status" value="1"/>
</dbReference>
<dbReference type="InterPro" id="IPR011256">
    <property type="entry name" value="Reg_factor_effector_dom_sf"/>
</dbReference>
<dbReference type="Pfam" id="PF12833">
    <property type="entry name" value="HTH_18"/>
    <property type="match status" value="1"/>
</dbReference>
<dbReference type="InterPro" id="IPR018062">
    <property type="entry name" value="HTH_AraC-typ_CS"/>
</dbReference>
<evidence type="ECO:0000256" key="1">
    <source>
        <dbReference type="ARBA" id="ARBA00023015"/>
    </source>
</evidence>
<gene>
    <name evidence="5" type="ORF">DS745_02390</name>
</gene>
<dbReference type="Gene3D" id="3.20.80.10">
    <property type="entry name" value="Regulatory factor, effector binding domain"/>
    <property type="match status" value="1"/>
</dbReference>
<evidence type="ECO:0000313" key="6">
    <source>
        <dbReference type="Proteomes" id="UP000290649"/>
    </source>
</evidence>
<dbReference type="EMBL" id="QOUX01000001">
    <property type="protein sequence ID" value="RXJ04254.1"/>
    <property type="molecule type" value="Genomic_DNA"/>
</dbReference>
<sequence length="275" mass="31599">MDLLENMNAVVNYIENHLDEDINYKEVAKITHFSDHHFKRMFSFIAGITLSDYVRRRRLTLAAFDLKDSDMRVIDVAMKYGYNSPDSFSRAFQALHGVNPSIVKNSDVPLKAYPRMTFHISIKGDVEMNYKFVEKEAFTVIGKKETVASSGEDFNPKMWEHIEEIEEAVKPYDNTSFSGILNVSVTKENGDIYYYIATATTKPCPKELEILEIPSQTWAVFQATGEMPDALLTTWERVYTEWFPTSGYELAEAPEFVKGITDTLTEIWVPIKKKQ</sequence>